<protein>
    <recommendedName>
        <fullName evidence="1">Protein kinase domain-containing protein</fullName>
    </recommendedName>
</protein>
<dbReference type="InterPro" id="IPR000719">
    <property type="entry name" value="Prot_kinase_dom"/>
</dbReference>
<dbReference type="SMART" id="SM00220">
    <property type="entry name" value="S_TKc"/>
    <property type="match status" value="1"/>
</dbReference>
<dbReference type="InterPro" id="IPR001245">
    <property type="entry name" value="Ser-Thr/Tyr_kinase_cat_dom"/>
</dbReference>
<dbReference type="PROSITE" id="PS50011">
    <property type="entry name" value="PROTEIN_KINASE_DOM"/>
    <property type="match status" value="1"/>
</dbReference>
<dbReference type="InterPro" id="IPR051681">
    <property type="entry name" value="Ser/Thr_Kinases-Pseudokinases"/>
</dbReference>
<evidence type="ECO:0000313" key="2">
    <source>
        <dbReference type="EMBL" id="WIA16104.1"/>
    </source>
</evidence>
<dbReference type="InterPro" id="IPR008271">
    <property type="entry name" value="Ser/Thr_kinase_AS"/>
</dbReference>
<feature type="domain" description="Protein kinase" evidence="1">
    <location>
        <begin position="85"/>
        <end position="425"/>
    </location>
</feature>
<name>A0ABY8U3S0_TETOB</name>
<gene>
    <name evidence="2" type="ORF">OEZ85_012826</name>
</gene>
<dbReference type="Gene3D" id="3.30.200.20">
    <property type="entry name" value="Phosphorylase Kinase, domain 1"/>
    <property type="match status" value="1"/>
</dbReference>
<evidence type="ECO:0000259" key="1">
    <source>
        <dbReference type="PROSITE" id="PS50011"/>
    </source>
</evidence>
<dbReference type="Pfam" id="PF07714">
    <property type="entry name" value="PK_Tyr_Ser-Thr"/>
    <property type="match status" value="2"/>
</dbReference>
<evidence type="ECO:0000313" key="3">
    <source>
        <dbReference type="Proteomes" id="UP001244341"/>
    </source>
</evidence>
<dbReference type="PROSITE" id="PS00108">
    <property type="entry name" value="PROTEIN_KINASE_ST"/>
    <property type="match status" value="1"/>
</dbReference>
<dbReference type="InterPro" id="IPR011009">
    <property type="entry name" value="Kinase-like_dom_sf"/>
</dbReference>
<dbReference type="PANTHER" id="PTHR44329">
    <property type="entry name" value="SERINE/THREONINE-PROTEIN KINASE TNNI3K-RELATED"/>
    <property type="match status" value="1"/>
</dbReference>
<proteinExistence type="predicted"/>
<dbReference type="PANTHER" id="PTHR44329:SF289">
    <property type="entry name" value="SERINE_THREONINE-PROTEIN KINASE VIK"/>
    <property type="match status" value="1"/>
</dbReference>
<dbReference type="Gene3D" id="1.10.510.10">
    <property type="entry name" value="Transferase(Phosphotransferase) domain 1"/>
    <property type="match status" value="1"/>
</dbReference>
<keyword evidence="3" id="KW-1185">Reference proteome</keyword>
<sequence>MLQTVEEASPFARLSDVCNSNDDASRVSDDSKDAASAEVAAVPRTSLENWCRASKAIMPTVAVSRSFKTLRDMVGPEACIDPSCITKVKHLAEGGFATVELCWYQPPGSPSRVQVAVKRLKKELYGSADDTKLFAQEVNLMRKLRHRNIVDFIGVVEGDGYAIVQELMTGGNIKQLVWKHMIANGGTAYTLAEGLDICLQMARGLKYLHSCQPMVIHRDLKLENVLLNVHSKSKGGRFEVKLADFGLSKCVEETRQTLTMRRSVSSNASRLEELSSSGFCELDSMWSKKAEVSSSMNSRRAGVKAPKQAPVRDRVFELTGRTGSLMYMSPEVFREQPYSEKADVFSFGVMMYEVMHRYIMLSAVSVDGTYEELEQYAARVAAGYRPPLHSNIPASITSIIQDCWSADPLSRPAMDAVVSRLEAAAAAAELEGLDKPGCSCAIC</sequence>
<dbReference type="Proteomes" id="UP001244341">
    <property type="component" value="Chromosome 7b"/>
</dbReference>
<reference evidence="2 3" key="1">
    <citation type="submission" date="2023-05" db="EMBL/GenBank/DDBJ databases">
        <title>A 100% complete, gapless, phased diploid assembly of the Scenedesmus obliquus UTEX 3031 genome.</title>
        <authorList>
            <person name="Biondi T.C."/>
            <person name="Hanschen E.R."/>
            <person name="Kwon T."/>
            <person name="Eng W."/>
            <person name="Kruse C.P.S."/>
            <person name="Koehler S.I."/>
            <person name="Kunde Y."/>
            <person name="Gleasner C.D."/>
            <person name="You Mak K.T."/>
            <person name="Polle J."/>
            <person name="Hovde B.T."/>
            <person name="Starkenburg S.R."/>
        </authorList>
    </citation>
    <scope>NUCLEOTIDE SEQUENCE [LARGE SCALE GENOMIC DNA]</scope>
    <source>
        <strain evidence="2 3">DOE0152z</strain>
    </source>
</reference>
<accession>A0ABY8U3S0</accession>
<organism evidence="2 3">
    <name type="scientific">Tetradesmus obliquus</name>
    <name type="common">Green alga</name>
    <name type="synonym">Acutodesmus obliquus</name>
    <dbReference type="NCBI Taxonomy" id="3088"/>
    <lineage>
        <taxon>Eukaryota</taxon>
        <taxon>Viridiplantae</taxon>
        <taxon>Chlorophyta</taxon>
        <taxon>core chlorophytes</taxon>
        <taxon>Chlorophyceae</taxon>
        <taxon>CS clade</taxon>
        <taxon>Sphaeropleales</taxon>
        <taxon>Scenedesmaceae</taxon>
        <taxon>Tetradesmus</taxon>
    </lineage>
</organism>
<dbReference type="EMBL" id="CP126214">
    <property type="protein sequence ID" value="WIA16104.1"/>
    <property type="molecule type" value="Genomic_DNA"/>
</dbReference>
<dbReference type="SUPFAM" id="SSF56112">
    <property type="entry name" value="Protein kinase-like (PK-like)"/>
    <property type="match status" value="1"/>
</dbReference>